<gene>
    <name evidence="1" type="ORF">O1611_g8325</name>
</gene>
<reference evidence="1" key="1">
    <citation type="submission" date="2022-12" db="EMBL/GenBank/DDBJ databases">
        <title>Genome Sequence of Lasiodiplodia mahajangana.</title>
        <authorList>
            <person name="Buettner E."/>
        </authorList>
    </citation>
    <scope>NUCLEOTIDE SEQUENCE</scope>
    <source>
        <strain evidence="1">VT137</strain>
    </source>
</reference>
<dbReference type="EMBL" id="JAPUUL010002437">
    <property type="protein sequence ID" value="KAJ8125314.1"/>
    <property type="molecule type" value="Genomic_DNA"/>
</dbReference>
<protein>
    <submittedName>
        <fullName evidence="1">Uncharacterized protein</fullName>
    </submittedName>
</protein>
<evidence type="ECO:0000313" key="2">
    <source>
        <dbReference type="Proteomes" id="UP001153332"/>
    </source>
</evidence>
<name>A0ACC2JCU2_9PEZI</name>
<evidence type="ECO:0000313" key="1">
    <source>
        <dbReference type="EMBL" id="KAJ8125314.1"/>
    </source>
</evidence>
<dbReference type="Proteomes" id="UP001153332">
    <property type="component" value="Unassembled WGS sequence"/>
</dbReference>
<accession>A0ACC2JCU2</accession>
<sequence>MDDERRRPISKAYVSSLSARISMLEGMLRENGIAVPPATHPPMTKHEAQSAGSGDEIRVSIIDTPRRSKSDASSPIRHVLSPPYSHEDFAMYESPMEDIVNADMLLSRDEPLRKEHSPFRTLDLKQEDVMHRLFFPEGGLSWDRLSGKLRFFGPTANCHVFAESPNRYDSRGSPEKTRRAERIIRSLTPKTHDYLMQSFWKHHNSVLQVVDRTAFEADMGSENPKYYSPFLHIIILAIGWRFANKDRCDIARINIGNHESTIHREARYMLEIELEGPMGIPSVQALLLLGDLECGVGRDSTGWMYAGMANHLAFDIGLHVDCSNIGLPEREINIRRRVMRACVLYDRYWALFLGQPISIKNRDIGFDISKAASSSTHSSKRSFGVFTDTQAIDEEIHEQFVELMDLASRIVETRDKALGQGAENPVSEFPTLDQQVREWYGRLPSHLAWGSDNISTAPYGYFLLHEQYHAIVILLHRSWDARGSLSNDKPNLKASSPKEALGLSGGLETSLFAVKEQEIDLYDITSFNTNDHTKPAHNVCTQAAIRIAQILSQSKQKHELEKICCTGLQPAGTAAIALLAAIAYSKDEADRRLYLSHLELVIDAIQSMSRSYQPAGRMANLTQALLAQIHPFDNSFKNSGASQLGNTDVFSFFPATTPLSHAT</sequence>
<organism evidence="1 2">
    <name type="scientific">Lasiodiplodia mahajangana</name>
    <dbReference type="NCBI Taxonomy" id="1108764"/>
    <lineage>
        <taxon>Eukaryota</taxon>
        <taxon>Fungi</taxon>
        <taxon>Dikarya</taxon>
        <taxon>Ascomycota</taxon>
        <taxon>Pezizomycotina</taxon>
        <taxon>Dothideomycetes</taxon>
        <taxon>Dothideomycetes incertae sedis</taxon>
        <taxon>Botryosphaeriales</taxon>
        <taxon>Botryosphaeriaceae</taxon>
        <taxon>Lasiodiplodia</taxon>
    </lineage>
</organism>
<comment type="caution">
    <text evidence="1">The sequence shown here is derived from an EMBL/GenBank/DDBJ whole genome shotgun (WGS) entry which is preliminary data.</text>
</comment>
<keyword evidence="2" id="KW-1185">Reference proteome</keyword>
<proteinExistence type="predicted"/>